<feature type="compositionally biased region" description="Basic and acidic residues" evidence="1">
    <location>
        <begin position="255"/>
        <end position="264"/>
    </location>
</feature>
<accession>A0A9W8YVN9</accession>
<proteinExistence type="predicted"/>
<gene>
    <name evidence="2" type="ORF">N0V93_004906</name>
</gene>
<keyword evidence="3" id="KW-1185">Reference proteome</keyword>
<protein>
    <submittedName>
        <fullName evidence="2">Uncharacterized protein</fullName>
    </submittedName>
</protein>
<sequence>MTTQSAAMNAFLSSNPRLAIVAQQRDKDAWICLGQVMYERYEQDSLKVVALRAKAAAAGEPARSSNPRGMVKRGKRHCNTCGEDVFGFTRHNRTNHIQDPSQILFCPVGTCDFAAHSDHTTQMDDHLANAHLDFRNTAGRGGDHLENATEISILSHLNKDTALYVLSEDRLKVEAIMEEKERLLLKLQQQHGITWPALERDFSADLTPGSVDIDTSSVKKAEVVTLIIKLRREMKKWYNIFIEAEDLMEPNMKNTDFRGGHDMEDVSTEYEDSDVESVEE</sequence>
<name>A0A9W8YVN9_9PEZI</name>
<evidence type="ECO:0000313" key="3">
    <source>
        <dbReference type="Proteomes" id="UP001140453"/>
    </source>
</evidence>
<feature type="region of interest" description="Disordered" evidence="1">
    <location>
        <begin position="253"/>
        <end position="280"/>
    </location>
</feature>
<organism evidence="2 3">
    <name type="scientific">Gnomoniopsis smithogilvyi</name>
    <dbReference type="NCBI Taxonomy" id="1191159"/>
    <lineage>
        <taxon>Eukaryota</taxon>
        <taxon>Fungi</taxon>
        <taxon>Dikarya</taxon>
        <taxon>Ascomycota</taxon>
        <taxon>Pezizomycotina</taxon>
        <taxon>Sordariomycetes</taxon>
        <taxon>Sordariomycetidae</taxon>
        <taxon>Diaporthales</taxon>
        <taxon>Gnomoniaceae</taxon>
        <taxon>Gnomoniopsis</taxon>
    </lineage>
</organism>
<feature type="compositionally biased region" description="Acidic residues" evidence="1">
    <location>
        <begin position="265"/>
        <end position="280"/>
    </location>
</feature>
<comment type="caution">
    <text evidence="2">The sequence shown here is derived from an EMBL/GenBank/DDBJ whole genome shotgun (WGS) entry which is preliminary data.</text>
</comment>
<reference evidence="2" key="1">
    <citation type="submission" date="2022-10" db="EMBL/GenBank/DDBJ databases">
        <title>Tapping the CABI collections for fungal endophytes: first genome assemblies for Collariella, Neodidymelliopsis, Ascochyta clinopodiicola, Didymella pomorum, Didymosphaeria variabile, Neocosmospora piperis and Neocucurbitaria cava.</title>
        <authorList>
            <person name="Hill R."/>
        </authorList>
    </citation>
    <scope>NUCLEOTIDE SEQUENCE</scope>
    <source>
        <strain evidence="2">IMI 355082</strain>
    </source>
</reference>
<dbReference type="Proteomes" id="UP001140453">
    <property type="component" value="Unassembled WGS sequence"/>
</dbReference>
<dbReference type="EMBL" id="JAPEVB010000003">
    <property type="protein sequence ID" value="KAJ4391289.1"/>
    <property type="molecule type" value="Genomic_DNA"/>
</dbReference>
<dbReference type="AlphaFoldDB" id="A0A9W8YVN9"/>
<evidence type="ECO:0000313" key="2">
    <source>
        <dbReference type="EMBL" id="KAJ4391289.1"/>
    </source>
</evidence>
<evidence type="ECO:0000256" key="1">
    <source>
        <dbReference type="SAM" id="MobiDB-lite"/>
    </source>
</evidence>